<sequence length="416" mass="48273">MKTKFHEYFMLGDADYKVLWEDSILVFDANILLNLYRYSDATKTEFISVIKELKEKLWLPHRAVEEYLANRLDVLDSQDKKYELSINGIIAMKKELEQTRHHPFVSEEVMIKAMEAFGLLTDELNRNKEIFARRIYLDDVKDALGELLDGRVGDSFGEEELRRIISEGEVRYANKIPPGYKDAKKKVESDFLPDICRPYGDLILWKQILLKAATEQKPIIYVTDDRKEDWWYEHKGKTIGPRPELVSEFKSVTGFNMVMFSPENFLKEAKVYLKRDISAEAVQEVSEISKEDSALALSATADLVEVQHQVAESYARLNQIAFELQTLQKYKETMDFEIEEAEQRLVVLKLELEDMAVSPINKLKIRIRNKPIIDAQTSLIFSRKSERSDIEHKISNLNLLKSGLEIKINAIQAYGY</sequence>
<dbReference type="EMBL" id="JACARG010000014">
    <property type="protein sequence ID" value="NWE12837.1"/>
    <property type="molecule type" value="Genomic_DNA"/>
</dbReference>
<name>A0A7Y8EE17_9PSED</name>
<keyword evidence="1" id="KW-0175">Coiled coil</keyword>
<reference evidence="3 4" key="1">
    <citation type="submission" date="2020-04" db="EMBL/GenBank/DDBJ databases">
        <title>Molecular characterization of pseudomonads from Agaricus bisporus reveal novel blotch 2 pathogens in Western Europe.</title>
        <authorList>
            <person name="Taparia T."/>
            <person name="Krijger M."/>
            <person name="Haynes E."/>
            <person name="Elpinstone J.G."/>
            <person name="Noble R."/>
            <person name="Van Der Wolf J."/>
        </authorList>
    </citation>
    <scope>NUCLEOTIDE SEQUENCE [LARGE SCALE GENOMIC DNA]</scope>
    <source>
        <strain evidence="3 4">IPO3782</strain>
    </source>
</reference>
<dbReference type="Proteomes" id="UP000531950">
    <property type="component" value="Unassembled WGS sequence"/>
</dbReference>
<feature type="coiled-coil region" evidence="1">
    <location>
        <begin position="324"/>
        <end position="358"/>
    </location>
</feature>
<feature type="domain" description="PIN like" evidence="2">
    <location>
        <begin position="24"/>
        <end position="245"/>
    </location>
</feature>
<dbReference type="InterPro" id="IPR041578">
    <property type="entry name" value="PIN_8"/>
</dbReference>
<evidence type="ECO:0000313" key="4">
    <source>
        <dbReference type="Proteomes" id="UP000531950"/>
    </source>
</evidence>
<gene>
    <name evidence="3" type="ORF">HX822_07810</name>
</gene>
<protein>
    <recommendedName>
        <fullName evidence="2">PIN like domain-containing protein</fullName>
    </recommendedName>
</protein>
<accession>A0A7Y8EE17</accession>
<evidence type="ECO:0000259" key="2">
    <source>
        <dbReference type="Pfam" id="PF18476"/>
    </source>
</evidence>
<dbReference type="AlphaFoldDB" id="A0A7Y8EE17"/>
<evidence type="ECO:0000313" key="3">
    <source>
        <dbReference type="EMBL" id="NWE12837.1"/>
    </source>
</evidence>
<dbReference type="Pfam" id="PF18476">
    <property type="entry name" value="PIN_8"/>
    <property type="match status" value="1"/>
</dbReference>
<dbReference type="RefSeq" id="WP_177076841.1">
    <property type="nucleotide sequence ID" value="NZ_JACARG010000014.1"/>
</dbReference>
<organism evidence="3 4">
    <name type="scientific">Pseudomonas yamanorum</name>
    <dbReference type="NCBI Taxonomy" id="515393"/>
    <lineage>
        <taxon>Bacteria</taxon>
        <taxon>Pseudomonadati</taxon>
        <taxon>Pseudomonadota</taxon>
        <taxon>Gammaproteobacteria</taxon>
        <taxon>Pseudomonadales</taxon>
        <taxon>Pseudomonadaceae</taxon>
        <taxon>Pseudomonas</taxon>
    </lineage>
</organism>
<evidence type="ECO:0000256" key="1">
    <source>
        <dbReference type="SAM" id="Coils"/>
    </source>
</evidence>
<proteinExistence type="predicted"/>
<comment type="caution">
    <text evidence="3">The sequence shown here is derived from an EMBL/GenBank/DDBJ whole genome shotgun (WGS) entry which is preliminary data.</text>
</comment>